<dbReference type="InterPro" id="IPR036864">
    <property type="entry name" value="Zn2-C6_fun-type_DNA-bd_sf"/>
</dbReference>
<evidence type="ECO:0000313" key="8">
    <source>
        <dbReference type="Proteomes" id="UP000009096"/>
    </source>
</evidence>
<proteinExistence type="predicted"/>
<dbReference type="Gene3D" id="4.10.240.10">
    <property type="entry name" value="Zn(2)-C6 fungal-type DNA-binding domain"/>
    <property type="match status" value="1"/>
</dbReference>
<dbReference type="InterPro" id="IPR001138">
    <property type="entry name" value="Zn2Cys6_DnaBD"/>
</dbReference>
<evidence type="ECO:0000259" key="6">
    <source>
        <dbReference type="PROSITE" id="PS50048"/>
    </source>
</evidence>
<dbReference type="RefSeq" id="XP_018759467.1">
    <property type="nucleotide sequence ID" value="XM_018901060.1"/>
</dbReference>
<dbReference type="GeneID" id="30069230"/>
<keyword evidence="2" id="KW-0862">Zinc</keyword>
<organism evidence="7 8">
    <name type="scientific">Gibberella moniliformis (strain M3125 / FGSC 7600)</name>
    <name type="common">Maize ear and stalk rot fungus</name>
    <name type="synonym">Fusarium verticillioides</name>
    <dbReference type="NCBI Taxonomy" id="334819"/>
    <lineage>
        <taxon>Eukaryota</taxon>
        <taxon>Fungi</taxon>
        <taxon>Dikarya</taxon>
        <taxon>Ascomycota</taxon>
        <taxon>Pezizomycotina</taxon>
        <taxon>Sordariomycetes</taxon>
        <taxon>Hypocreomycetidae</taxon>
        <taxon>Hypocreales</taxon>
        <taxon>Nectriaceae</taxon>
        <taxon>Fusarium</taxon>
        <taxon>Fusarium fujikuroi species complex</taxon>
    </lineage>
</organism>
<dbReference type="eggNOG" id="ENOG502S073">
    <property type="taxonomic scope" value="Eukaryota"/>
</dbReference>
<evidence type="ECO:0000256" key="4">
    <source>
        <dbReference type="ARBA" id="ARBA00023163"/>
    </source>
</evidence>
<keyword evidence="3" id="KW-0805">Transcription regulation</keyword>
<dbReference type="GO" id="GO:0008270">
    <property type="term" value="F:zinc ion binding"/>
    <property type="evidence" value="ECO:0007669"/>
    <property type="project" value="InterPro"/>
</dbReference>
<evidence type="ECO:0000256" key="2">
    <source>
        <dbReference type="ARBA" id="ARBA00022833"/>
    </source>
</evidence>
<dbReference type="VEuPathDB" id="FungiDB:FVEG_11740"/>
<dbReference type="PANTHER" id="PTHR47660">
    <property type="entry name" value="TRANSCRIPTION FACTOR WITH C2H2 AND ZN(2)-CYS(6) DNA BINDING DOMAIN (EUROFUNG)-RELATED-RELATED"/>
    <property type="match status" value="1"/>
</dbReference>
<dbReference type="OrthoDB" id="4216928at2759"/>
<evidence type="ECO:0000256" key="1">
    <source>
        <dbReference type="ARBA" id="ARBA00022723"/>
    </source>
</evidence>
<dbReference type="CDD" id="cd00067">
    <property type="entry name" value="GAL4"/>
    <property type="match status" value="1"/>
</dbReference>
<gene>
    <name evidence="7" type="ORF">FVEG_11740</name>
</gene>
<reference evidence="7 8" key="1">
    <citation type="journal article" date="2010" name="Nature">
        <title>Comparative genomics reveals mobile pathogenicity chromosomes in Fusarium.</title>
        <authorList>
            <person name="Ma L.J."/>
            <person name="van der Does H.C."/>
            <person name="Borkovich K.A."/>
            <person name="Coleman J.J."/>
            <person name="Daboussi M.J."/>
            <person name="Di Pietro A."/>
            <person name="Dufresne M."/>
            <person name="Freitag M."/>
            <person name="Grabherr M."/>
            <person name="Henrissat B."/>
            <person name="Houterman P.M."/>
            <person name="Kang S."/>
            <person name="Shim W.B."/>
            <person name="Woloshuk C."/>
            <person name="Xie X."/>
            <person name="Xu J.R."/>
            <person name="Antoniw J."/>
            <person name="Baker S.E."/>
            <person name="Bluhm B.H."/>
            <person name="Breakspear A."/>
            <person name="Brown D.W."/>
            <person name="Butchko R.A."/>
            <person name="Chapman S."/>
            <person name="Coulson R."/>
            <person name="Coutinho P.M."/>
            <person name="Danchin E.G."/>
            <person name="Diener A."/>
            <person name="Gale L.R."/>
            <person name="Gardiner D.M."/>
            <person name="Goff S."/>
            <person name="Hammond-Kosack K.E."/>
            <person name="Hilburn K."/>
            <person name="Hua-Van A."/>
            <person name="Jonkers W."/>
            <person name="Kazan K."/>
            <person name="Kodira C.D."/>
            <person name="Koehrsen M."/>
            <person name="Kumar L."/>
            <person name="Lee Y.H."/>
            <person name="Li L."/>
            <person name="Manners J.M."/>
            <person name="Miranda-Saavedra D."/>
            <person name="Mukherjee M."/>
            <person name="Park G."/>
            <person name="Park J."/>
            <person name="Park S.Y."/>
            <person name="Proctor R.H."/>
            <person name="Regev A."/>
            <person name="Ruiz-Roldan M.C."/>
            <person name="Sain D."/>
            <person name="Sakthikumar S."/>
            <person name="Sykes S."/>
            <person name="Schwartz D.C."/>
            <person name="Turgeon B.G."/>
            <person name="Wapinski I."/>
            <person name="Yoder O."/>
            <person name="Young S."/>
            <person name="Zeng Q."/>
            <person name="Zhou S."/>
            <person name="Galagan J."/>
            <person name="Cuomo C.A."/>
            <person name="Kistler H.C."/>
            <person name="Rep M."/>
        </authorList>
    </citation>
    <scope>NUCLEOTIDE SEQUENCE [LARGE SCALE GENOMIC DNA]</scope>
    <source>
        <strain evidence="8">M3125 / FGSC 7600</strain>
    </source>
</reference>
<name>W7MQ90_GIBM7</name>
<evidence type="ECO:0000256" key="5">
    <source>
        <dbReference type="ARBA" id="ARBA00023242"/>
    </source>
</evidence>
<evidence type="ECO:0000256" key="3">
    <source>
        <dbReference type="ARBA" id="ARBA00023015"/>
    </source>
</evidence>
<dbReference type="EMBL" id="DS022258">
    <property type="protein sequence ID" value="EWG53276.1"/>
    <property type="molecule type" value="Genomic_DNA"/>
</dbReference>
<dbReference type="Pfam" id="PF00172">
    <property type="entry name" value="Zn_clus"/>
    <property type="match status" value="1"/>
</dbReference>
<accession>W7MQ90</accession>
<keyword evidence="4" id="KW-0804">Transcription</keyword>
<keyword evidence="5" id="KW-0539">Nucleus</keyword>
<protein>
    <recommendedName>
        <fullName evidence="6">Zn(2)-C6 fungal-type domain-containing protein</fullName>
    </recommendedName>
</protein>
<dbReference type="AlphaFoldDB" id="W7MQ90"/>
<keyword evidence="8" id="KW-1185">Reference proteome</keyword>
<keyword evidence="1" id="KW-0479">Metal-binding</keyword>
<dbReference type="Proteomes" id="UP000009096">
    <property type="component" value="Chromosome 7"/>
</dbReference>
<dbReference type="GO" id="GO:0000981">
    <property type="term" value="F:DNA-binding transcription factor activity, RNA polymerase II-specific"/>
    <property type="evidence" value="ECO:0007669"/>
    <property type="project" value="InterPro"/>
</dbReference>
<sequence>MVSSRQKSCSACVRGKRRCDLGFPQCGRCLARRRTCVYAWMSPDDEQETSEISDVTVWNDQADTTETSRPYHESRTPEVHHDISLFPTPTTIPPPLVPLIDEITGRGKTISLFTPDPCISQTLYAGVIGDTTLQPSQVSRNRPVYINNTLKERAEYEASRLAHQVKTFAESGQTCFIHCSQTGTSTALRDAFAACSIYAARNSANASLVASEISRRAELLLQATNMAIALCPPSSPWTLSLDLLPSVQAMLVYQCVRLFSGDDSQEGQVVQDAKSLSRWVDILQAQPPSSNSESDQSWKDWVRAESIQRTMIFADLIESIYTFLKFGWYQPSLRLAELGFTGRASIWDARSLAEWQQAIGLRSWLRVEMSKFGDSVKGASLDELDEMGIMILVSYEGFEVLKKWAGEDKKLIERWGLSSGGNNPFA</sequence>
<dbReference type="SUPFAM" id="SSF57701">
    <property type="entry name" value="Zn2/Cys6 DNA-binding domain"/>
    <property type="match status" value="1"/>
</dbReference>
<feature type="domain" description="Zn(2)-C6 fungal-type" evidence="6">
    <location>
        <begin position="8"/>
        <end position="38"/>
    </location>
</feature>
<dbReference type="PROSITE" id="PS50048">
    <property type="entry name" value="ZN2_CY6_FUNGAL_2"/>
    <property type="match status" value="1"/>
</dbReference>
<dbReference type="EMBL" id="CM000584">
    <property type="protein sequence ID" value="EWG53276.1"/>
    <property type="molecule type" value="Genomic_DNA"/>
</dbReference>
<dbReference type="KEGG" id="fvr:FVEG_11740"/>
<evidence type="ECO:0000313" key="7">
    <source>
        <dbReference type="EMBL" id="EWG53276.1"/>
    </source>
</evidence>
<dbReference type="PANTHER" id="PTHR47660:SF2">
    <property type="entry name" value="TRANSCRIPTION FACTOR WITH C2H2 AND ZN(2)-CYS(6) DNA BINDING DOMAIN (EUROFUNG)"/>
    <property type="match status" value="1"/>
</dbReference>
<dbReference type="SMART" id="SM00066">
    <property type="entry name" value="GAL4"/>
    <property type="match status" value="1"/>
</dbReference>